<evidence type="ECO:0000313" key="3">
    <source>
        <dbReference type="EMBL" id="SBS95420.1"/>
    </source>
</evidence>
<evidence type="ECO:0000313" key="4">
    <source>
        <dbReference type="Proteomes" id="UP000078546"/>
    </source>
</evidence>
<dbReference type="Proteomes" id="UP000078560">
    <property type="component" value="Unassembled WGS sequence"/>
</dbReference>
<reference evidence="4 5" key="2">
    <citation type="submission" date="2016-05" db="EMBL/GenBank/DDBJ databases">
        <authorList>
            <person name="Naeem Raeece"/>
        </authorList>
    </citation>
    <scope>NUCLEOTIDE SEQUENCE [LARGE SCALE GENOMIC DNA]</scope>
</reference>
<protein>
    <submittedName>
        <fullName evidence="3">Uncharacterized protein</fullName>
    </submittedName>
</protein>
<dbReference type="VEuPathDB" id="PlasmoDB:PocGH01_11050300"/>
<proteinExistence type="predicted"/>
<name>A0A1A8WR79_PLAOA</name>
<evidence type="ECO:0000313" key="2">
    <source>
        <dbReference type="EMBL" id="SBS85560.1"/>
    </source>
</evidence>
<organism evidence="3 4">
    <name type="scientific">Plasmodium ovale curtisi</name>
    <dbReference type="NCBI Taxonomy" id="864141"/>
    <lineage>
        <taxon>Eukaryota</taxon>
        <taxon>Sar</taxon>
        <taxon>Alveolata</taxon>
        <taxon>Apicomplexa</taxon>
        <taxon>Aconoidasida</taxon>
        <taxon>Haemosporida</taxon>
        <taxon>Plasmodiidae</taxon>
        <taxon>Plasmodium</taxon>
        <taxon>Plasmodium (Plasmodium)</taxon>
    </lineage>
</organism>
<gene>
    <name evidence="3" type="ORF">POVCU1_029590</name>
    <name evidence="2" type="ORF">POVCU2_0032170</name>
</gene>
<accession>A0A1A8WR79</accession>
<dbReference type="AlphaFoldDB" id="A0A1A8WR79"/>
<sequence>MSFERKEGFYKNKIIQRDKEENERFKNAINFQNNIFTIQNELKKNKEFFKLQQEIKNCKKIIEVLKNENNYLKNKISSYENKLQKCKYEMQLKKKRMNHLICEKDEINNIYKDMYISEHIWKNKT</sequence>
<evidence type="ECO:0000256" key="1">
    <source>
        <dbReference type="SAM" id="Coils"/>
    </source>
</evidence>
<evidence type="ECO:0000313" key="5">
    <source>
        <dbReference type="Proteomes" id="UP000078560"/>
    </source>
</evidence>
<keyword evidence="1" id="KW-0175">Coiled coil</keyword>
<reference evidence="3" key="1">
    <citation type="submission" date="2016-05" db="EMBL/GenBank/DDBJ databases">
        <authorList>
            <person name="Lavstsen T."/>
            <person name="Jespersen J.S."/>
        </authorList>
    </citation>
    <scope>NUCLEOTIDE SEQUENCE [LARGE SCALE GENOMIC DNA]</scope>
</reference>
<dbReference type="EMBL" id="FLQV01000545">
    <property type="protein sequence ID" value="SBS95420.1"/>
    <property type="molecule type" value="Genomic_DNA"/>
</dbReference>
<feature type="coiled-coil region" evidence="1">
    <location>
        <begin position="48"/>
        <end position="82"/>
    </location>
</feature>
<dbReference type="Proteomes" id="UP000078546">
    <property type="component" value="Unassembled WGS sequence"/>
</dbReference>
<dbReference type="EMBL" id="FLQU01000431">
    <property type="protein sequence ID" value="SBS85560.1"/>
    <property type="molecule type" value="Genomic_DNA"/>
</dbReference>